<protein>
    <recommendedName>
        <fullName evidence="1">N-acetyltransferase domain-containing protein</fullName>
    </recommendedName>
</protein>
<evidence type="ECO:0000259" key="1">
    <source>
        <dbReference type="PROSITE" id="PS51186"/>
    </source>
</evidence>
<dbReference type="InterPro" id="IPR016181">
    <property type="entry name" value="Acyl_CoA_acyltransferase"/>
</dbReference>
<dbReference type="Proteomes" id="UP000193558">
    <property type="component" value="Unassembled WGS sequence"/>
</dbReference>
<feature type="domain" description="N-acetyltransferase" evidence="1">
    <location>
        <begin position="6"/>
        <end position="163"/>
    </location>
</feature>
<sequence>MIGNKLTFTDATEDDAEFILQLRIDEKKSRFISKVDSDIDKQKHWLAVYAQDESQAYFIIRDNEQKVGTVRLYDQHENSFCWGSWIIIDGVSNSYAIESALIIYLFARTLGLKSAHFTVTKGNHSVSKFHERFGARIVKESDYEYFYEISEENISLSLTKYAKFIPDGIVVQM</sequence>
<dbReference type="SUPFAM" id="SSF55729">
    <property type="entry name" value="Acyl-CoA N-acyltransferases (Nat)"/>
    <property type="match status" value="1"/>
</dbReference>
<dbReference type="RefSeq" id="WP_084935136.1">
    <property type="nucleotide sequence ID" value="NZ_MLFR01000013.1"/>
</dbReference>
<dbReference type="OrthoDB" id="2049878at2"/>
<dbReference type="AlphaFoldDB" id="A0A1X1CWQ0"/>
<dbReference type="Gene3D" id="3.40.630.30">
    <property type="match status" value="1"/>
</dbReference>
<evidence type="ECO:0000313" key="3">
    <source>
        <dbReference type="Proteomes" id="UP000193558"/>
    </source>
</evidence>
<accession>A0A1X1CWQ0</accession>
<dbReference type="PANTHER" id="PTHR43415:SF3">
    <property type="entry name" value="GNAT-FAMILY ACETYLTRANSFERASE"/>
    <property type="match status" value="1"/>
</dbReference>
<comment type="caution">
    <text evidence="2">The sequence shown here is derived from an EMBL/GenBank/DDBJ whole genome shotgun (WGS) entry which is preliminary data.</text>
</comment>
<gene>
    <name evidence="2" type="ORF">HA51_13720</name>
</gene>
<proteinExistence type="predicted"/>
<name>A0A1X1CWQ0_9GAMM</name>
<dbReference type="PROSITE" id="PS51186">
    <property type="entry name" value="GNAT"/>
    <property type="match status" value="1"/>
</dbReference>
<dbReference type="EMBL" id="MLFR01000013">
    <property type="protein sequence ID" value="ORM68764.1"/>
    <property type="molecule type" value="Genomic_DNA"/>
</dbReference>
<organism evidence="2 3">
    <name type="scientific">Pantoea rwandensis</name>
    <dbReference type="NCBI Taxonomy" id="1076550"/>
    <lineage>
        <taxon>Bacteria</taxon>
        <taxon>Pseudomonadati</taxon>
        <taxon>Pseudomonadota</taxon>
        <taxon>Gammaproteobacteria</taxon>
        <taxon>Enterobacterales</taxon>
        <taxon>Erwiniaceae</taxon>
        <taxon>Pantoea</taxon>
    </lineage>
</organism>
<dbReference type="Pfam" id="PF13302">
    <property type="entry name" value="Acetyltransf_3"/>
    <property type="match status" value="1"/>
</dbReference>
<reference evidence="2 3" key="1">
    <citation type="journal article" date="2017" name="Antonie Van Leeuwenhoek">
        <title>Phylogenomic resolution of the bacterial genus Pantoea and its relationship with Erwinia and Tatumella.</title>
        <authorList>
            <person name="Palmer M."/>
            <person name="Steenkamp E.T."/>
            <person name="Coetzee M.P."/>
            <person name="Chan W.Y."/>
            <person name="van Zyl E."/>
            <person name="De Maayer P."/>
            <person name="Coutinho T.A."/>
            <person name="Blom J."/>
            <person name="Smits T.H."/>
            <person name="Duffy B."/>
            <person name="Venter S.N."/>
        </authorList>
    </citation>
    <scope>NUCLEOTIDE SEQUENCE [LARGE SCALE GENOMIC DNA]</scope>
    <source>
        <strain evidence="2 3">LMG 26275</strain>
    </source>
</reference>
<dbReference type="GO" id="GO:0016747">
    <property type="term" value="F:acyltransferase activity, transferring groups other than amino-acyl groups"/>
    <property type="evidence" value="ECO:0007669"/>
    <property type="project" value="InterPro"/>
</dbReference>
<dbReference type="InterPro" id="IPR000182">
    <property type="entry name" value="GNAT_dom"/>
</dbReference>
<evidence type="ECO:0000313" key="2">
    <source>
        <dbReference type="EMBL" id="ORM68764.1"/>
    </source>
</evidence>
<dbReference type="PANTHER" id="PTHR43415">
    <property type="entry name" value="SPERMIDINE N(1)-ACETYLTRANSFERASE"/>
    <property type="match status" value="1"/>
</dbReference>